<proteinExistence type="inferred from homology"/>
<dbReference type="PANTHER" id="PTHR38766:SF1">
    <property type="entry name" value="FLAGELLAR PROTEIN FLIO"/>
    <property type="match status" value="1"/>
</dbReference>
<comment type="caution">
    <text evidence="11">The sequence shown here is derived from an EMBL/GenBank/DDBJ whole genome shotgun (WGS) entry which is preliminary data.</text>
</comment>
<feature type="compositionally biased region" description="Acidic residues" evidence="9">
    <location>
        <begin position="196"/>
        <end position="207"/>
    </location>
</feature>
<evidence type="ECO:0000256" key="10">
    <source>
        <dbReference type="SAM" id="Phobius"/>
    </source>
</evidence>
<name>A0ABT1CP65_9HYPH</name>
<keyword evidence="3" id="KW-1003">Cell membrane</keyword>
<organism evidence="11 12">
    <name type="scientific">Hoeflea alexandrii</name>
    <dbReference type="NCBI Taxonomy" id="288436"/>
    <lineage>
        <taxon>Bacteria</taxon>
        <taxon>Pseudomonadati</taxon>
        <taxon>Pseudomonadota</taxon>
        <taxon>Alphaproteobacteria</taxon>
        <taxon>Hyphomicrobiales</taxon>
        <taxon>Rhizobiaceae</taxon>
        <taxon>Hoeflea</taxon>
    </lineage>
</organism>
<feature type="compositionally biased region" description="Low complexity" evidence="9">
    <location>
        <begin position="325"/>
        <end position="335"/>
    </location>
</feature>
<feature type="transmembrane region" description="Helical" evidence="10">
    <location>
        <begin position="12"/>
        <end position="34"/>
    </location>
</feature>
<gene>
    <name evidence="11" type="ORF">GTW23_07010</name>
</gene>
<evidence type="ECO:0000256" key="8">
    <source>
        <dbReference type="ARBA" id="ARBA00037937"/>
    </source>
</evidence>
<feature type="region of interest" description="Disordered" evidence="9">
    <location>
        <begin position="98"/>
        <end position="167"/>
    </location>
</feature>
<sequence>MPDNLLGGQGATLLTAIIIVAVALLALVGVFWLIRNRAASTFIRGGKNRQPRLAVLDATAVDTRRRLVLIRRDDVEHLVMIGGPTDIVIESRITPHDDIQSAQAAQPRQQRAAPPAPEPARPARAAAPVQAAPQPPERQARSADTAAPTPPQARQQPVSAPLAAASAGAAAAPADSARSEAADLLETARNRVFEEPSFEDAGLDEDLSAAPKPAPAAQARQQPAPASRPEVSQAASPGARLGAGPGAAAADPIQAKAVDVLDTVRTRVFEEPSFDESAFDELTSAPQPDPARATRPPPSAPVAPAASAPAAALAATGSGMATSRPAPAAEQPAAASSDFETVLAAELSQDLTIEPAQDSLITAHYSEHQLDPEEAELLEAPEVQPETQESRDSLEAEMERLLGDLSRKT</sequence>
<feature type="region of interest" description="Disordered" evidence="9">
    <location>
        <begin position="271"/>
        <end position="337"/>
    </location>
</feature>
<evidence type="ECO:0000256" key="6">
    <source>
        <dbReference type="ARBA" id="ARBA00023136"/>
    </source>
</evidence>
<keyword evidence="6 10" id="KW-0472">Membrane</keyword>
<feature type="compositionally biased region" description="Low complexity" evidence="9">
    <location>
        <begin position="142"/>
        <end position="167"/>
    </location>
</feature>
<dbReference type="EMBL" id="JAAAML010000001">
    <property type="protein sequence ID" value="MCO6407923.1"/>
    <property type="molecule type" value="Genomic_DNA"/>
</dbReference>
<evidence type="ECO:0000313" key="11">
    <source>
        <dbReference type="EMBL" id="MCO6407923.1"/>
    </source>
</evidence>
<evidence type="ECO:0000256" key="2">
    <source>
        <dbReference type="ARBA" id="ARBA00004236"/>
    </source>
</evidence>
<feature type="compositionally biased region" description="Low complexity" evidence="9">
    <location>
        <begin position="208"/>
        <end position="251"/>
    </location>
</feature>
<feature type="region of interest" description="Disordered" evidence="9">
    <location>
        <begin position="195"/>
        <end position="251"/>
    </location>
</feature>
<evidence type="ECO:0000256" key="3">
    <source>
        <dbReference type="ARBA" id="ARBA00022475"/>
    </source>
</evidence>
<accession>A0ABT1CP65</accession>
<evidence type="ECO:0000256" key="9">
    <source>
        <dbReference type="SAM" id="MobiDB-lite"/>
    </source>
</evidence>
<dbReference type="RefSeq" id="WP_252915199.1">
    <property type="nucleotide sequence ID" value="NZ_JAAAML010000001.1"/>
</dbReference>
<dbReference type="InterPro" id="IPR022781">
    <property type="entry name" value="Flagellar_biosynth_FliO"/>
</dbReference>
<evidence type="ECO:0000256" key="5">
    <source>
        <dbReference type="ARBA" id="ARBA00022989"/>
    </source>
</evidence>
<keyword evidence="12" id="KW-1185">Reference proteome</keyword>
<evidence type="ECO:0000256" key="4">
    <source>
        <dbReference type="ARBA" id="ARBA00022692"/>
    </source>
</evidence>
<comment type="subcellular location">
    <subcellularLocation>
        <location evidence="1">Bacterial flagellum basal body</location>
    </subcellularLocation>
    <subcellularLocation>
        <location evidence="2">Cell membrane</location>
    </subcellularLocation>
</comment>
<keyword evidence="7" id="KW-0975">Bacterial flagellum</keyword>
<protein>
    <recommendedName>
        <fullName evidence="13">Flagellar biosynthesis protein FliO</fullName>
    </recommendedName>
</protein>
<evidence type="ECO:0000256" key="7">
    <source>
        <dbReference type="ARBA" id="ARBA00023143"/>
    </source>
</evidence>
<feature type="region of interest" description="Disordered" evidence="9">
    <location>
        <begin position="365"/>
        <end position="409"/>
    </location>
</feature>
<feature type="compositionally biased region" description="Low complexity" evidence="9">
    <location>
        <begin position="100"/>
        <end position="113"/>
    </location>
</feature>
<reference evidence="11 12" key="1">
    <citation type="submission" date="2020-01" db="EMBL/GenBank/DDBJ databases">
        <title>Genomes of bacteria type strains.</title>
        <authorList>
            <person name="Chen J."/>
            <person name="Zhu S."/>
            <person name="Yang J."/>
        </authorList>
    </citation>
    <scope>NUCLEOTIDE SEQUENCE [LARGE SCALE GENOMIC DNA]</scope>
    <source>
        <strain evidence="11 12">DSM 16655</strain>
    </source>
</reference>
<evidence type="ECO:0008006" key="13">
    <source>
        <dbReference type="Google" id="ProtNLM"/>
    </source>
</evidence>
<dbReference type="InterPro" id="IPR052205">
    <property type="entry name" value="FliO/MopB"/>
</dbReference>
<feature type="compositionally biased region" description="Low complexity" evidence="9">
    <location>
        <begin position="302"/>
        <end position="315"/>
    </location>
</feature>
<evidence type="ECO:0000313" key="12">
    <source>
        <dbReference type="Proteomes" id="UP001320715"/>
    </source>
</evidence>
<evidence type="ECO:0000256" key="1">
    <source>
        <dbReference type="ARBA" id="ARBA00004117"/>
    </source>
</evidence>
<feature type="compositionally biased region" description="Basic and acidic residues" evidence="9">
    <location>
        <begin position="388"/>
        <end position="409"/>
    </location>
</feature>
<dbReference type="PANTHER" id="PTHR38766">
    <property type="entry name" value="FLAGELLAR PROTEIN FLIO"/>
    <property type="match status" value="1"/>
</dbReference>
<keyword evidence="4 10" id="KW-0812">Transmembrane</keyword>
<dbReference type="Proteomes" id="UP001320715">
    <property type="component" value="Unassembled WGS sequence"/>
</dbReference>
<feature type="compositionally biased region" description="Low complexity" evidence="9">
    <location>
        <begin position="122"/>
        <end position="132"/>
    </location>
</feature>
<comment type="similarity">
    <text evidence="8">Belongs to the FliO/MopB family.</text>
</comment>
<dbReference type="Pfam" id="PF04347">
    <property type="entry name" value="FliO"/>
    <property type="match status" value="1"/>
</dbReference>
<keyword evidence="5 10" id="KW-1133">Transmembrane helix</keyword>